<evidence type="ECO:0000256" key="6">
    <source>
        <dbReference type="ARBA" id="ARBA00022989"/>
    </source>
</evidence>
<dbReference type="InterPro" id="IPR043605">
    <property type="entry name" value="DUF883_C"/>
</dbReference>
<evidence type="ECO:0000313" key="13">
    <source>
        <dbReference type="Proteomes" id="UP001352263"/>
    </source>
</evidence>
<feature type="domain" description="DUF883" evidence="11">
    <location>
        <begin position="87"/>
        <end position="111"/>
    </location>
</feature>
<dbReference type="InterPro" id="IPR043604">
    <property type="entry name" value="DUF883_N"/>
</dbReference>
<reference evidence="12 13" key="1">
    <citation type="submission" date="2023-10" db="EMBL/GenBank/DDBJ databases">
        <title>Noviherbaspirillum sp. CPCC 100848 genome assembly.</title>
        <authorList>
            <person name="Li X.Y."/>
            <person name="Fang X.M."/>
        </authorList>
    </citation>
    <scope>NUCLEOTIDE SEQUENCE [LARGE SCALE GENOMIC DNA]</scope>
    <source>
        <strain evidence="12 13">CPCC 100848</strain>
    </source>
</reference>
<evidence type="ECO:0000256" key="7">
    <source>
        <dbReference type="ARBA" id="ARBA00023136"/>
    </source>
</evidence>
<dbReference type="PANTHER" id="PTHR35893">
    <property type="entry name" value="INNER MEMBRANE PROTEIN-RELATED"/>
    <property type="match status" value="1"/>
</dbReference>
<dbReference type="RefSeq" id="WP_326506953.1">
    <property type="nucleotide sequence ID" value="NZ_JAWIIV010000010.1"/>
</dbReference>
<comment type="similarity">
    <text evidence="2">Belongs to the ElaB/YgaM/YqjD family.</text>
</comment>
<dbReference type="Pfam" id="PF05957">
    <property type="entry name" value="DUF883"/>
    <property type="match status" value="1"/>
</dbReference>
<keyword evidence="4" id="KW-0997">Cell inner membrane</keyword>
<dbReference type="PANTHER" id="PTHR35893:SF3">
    <property type="entry name" value="INNER MEMBRANE PROTEIN"/>
    <property type="match status" value="1"/>
</dbReference>
<feature type="region of interest" description="Disordered" evidence="8">
    <location>
        <begin position="1"/>
        <end position="23"/>
    </location>
</feature>
<evidence type="ECO:0000313" key="12">
    <source>
        <dbReference type="EMBL" id="MEC4720241.1"/>
    </source>
</evidence>
<evidence type="ECO:0000259" key="10">
    <source>
        <dbReference type="Pfam" id="PF05957"/>
    </source>
</evidence>
<evidence type="ECO:0000256" key="4">
    <source>
        <dbReference type="ARBA" id="ARBA00022519"/>
    </source>
</evidence>
<keyword evidence="3" id="KW-1003">Cell membrane</keyword>
<proteinExistence type="inferred from homology"/>
<sequence>MNNEYDDGHGQGSGNGQGGQTRDRLLDDIKMVMREAEELLRSTGQQAGEGYQVARERFESTLSSAKDSISDLEEQLSVTARETMENTDRYVKENPWQAVAVGALAGIALGVAIGISRRYRPSRDFD</sequence>
<evidence type="ECO:0000256" key="9">
    <source>
        <dbReference type="SAM" id="Phobius"/>
    </source>
</evidence>
<protein>
    <submittedName>
        <fullName evidence="12">DUF883 family protein</fullName>
    </submittedName>
</protein>
<dbReference type="Proteomes" id="UP001352263">
    <property type="component" value="Unassembled WGS sequence"/>
</dbReference>
<organism evidence="12 13">
    <name type="scientific">Noviherbaspirillum album</name>
    <dbReference type="NCBI Taxonomy" id="3080276"/>
    <lineage>
        <taxon>Bacteria</taxon>
        <taxon>Pseudomonadati</taxon>
        <taxon>Pseudomonadota</taxon>
        <taxon>Betaproteobacteria</taxon>
        <taxon>Burkholderiales</taxon>
        <taxon>Oxalobacteraceae</taxon>
        <taxon>Noviherbaspirillum</taxon>
    </lineage>
</organism>
<evidence type="ECO:0000256" key="5">
    <source>
        <dbReference type="ARBA" id="ARBA00022692"/>
    </source>
</evidence>
<evidence type="ECO:0000256" key="8">
    <source>
        <dbReference type="SAM" id="MobiDB-lite"/>
    </source>
</evidence>
<comment type="subcellular location">
    <subcellularLocation>
        <location evidence="1">Cell inner membrane</location>
        <topology evidence="1">Single-pass membrane protein</topology>
    </subcellularLocation>
</comment>
<dbReference type="EMBL" id="JAWIIV010000010">
    <property type="protein sequence ID" value="MEC4720241.1"/>
    <property type="molecule type" value="Genomic_DNA"/>
</dbReference>
<dbReference type="Pfam" id="PF19029">
    <property type="entry name" value="DUF883_C"/>
    <property type="match status" value="1"/>
</dbReference>
<keyword evidence="5 9" id="KW-0812">Transmembrane</keyword>
<accession>A0ABU6J9B0</accession>
<keyword evidence="7 9" id="KW-0472">Membrane</keyword>
<keyword evidence="13" id="KW-1185">Reference proteome</keyword>
<evidence type="ECO:0000259" key="11">
    <source>
        <dbReference type="Pfam" id="PF19029"/>
    </source>
</evidence>
<evidence type="ECO:0000256" key="3">
    <source>
        <dbReference type="ARBA" id="ARBA00022475"/>
    </source>
</evidence>
<name>A0ABU6J9B0_9BURK</name>
<feature type="transmembrane region" description="Helical" evidence="9">
    <location>
        <begin position="96"/>
        <end position="115"/>
    </location>
</feature>
<feature type="domain" description="DUF883" evidence="10">
    <location>
        <begin position="23"/>
        <end position="74"/>
    </location>
</feature>
<comment type="caution">
    <text evidence="12">The sequence shown here is derived from an EMBL/GenBank/DDBJ whole genome shotgun (WGS) entry which is preliminary data.</text>
</comment>
<evidence type="ECO:0000256" key="1">
    <source>
        <dbReference type="ARBA" id="ARBA00004377"/>
    </source>
</evidence>
<dbReference type="InterPro" id="IPR010279">
    <property type="entry name" value="YqjD/ElaB"/>
</dbReference>
<keyword evidence="6 9" id="KW-1133">Transmembrane helix</keyword>
<evidence type="ECO:0000256" key="2">
    <source>
        <dbReference type="ARBA" id="ARBA00010423"/>
    </source>
</evidence>
<feature type="compositionally biased region" description="Gly residues" evidence="8">
    <location>
        <begin position="10"/>
        <end position="19"/>
    </location>
</feature>
<gene>
    <name evidence="12" type="ORF">RY831_13845</name>
</gene>